<dbReference type="Gene3D" id="1.20.1640.10">
    <property type="entry name" value="Multidrug efflux transporter AcrB transmembrane domain"/>
    <property type="match status" value="2"/>
</dbReference>
<dbReference type="Gene3D" id="3.30.2090.10">
    <property type="entry name" value="Multidrug efflux transporter AcrB TolC docking domain, DN and DC subdomains"/>
    <property type="match status" value="2"/>
</dbReference>
<dbReference type="AlphaFoldDB" id="A0A9D9EN66"/>
<gene>
    <name evidence="2" type="ORF">IAA96_00935</name>
</gene>
<feature type="transmembrane region" description="Helical" evidence="1">
    <location>
        <begin position="894"/>
        <end position="912"/>
    </location>
</feature>
<keyword evidence="1" id="KW-0472">Membrane</keyword>
<proteinExistence type="predicted"/>
<dbReference type="SUPFAM" id="SSF82866">
    <property type="entry name" value="Multidrug efflux transporter AcrB transmembrane domain"/>
    <property type="match status" value="2"/>
</dbReference>
<dbReference type="SUPFAM" id="SSF82714">
    <property type="entry name" value="Multidrug efflux transporter AcrB TolC docking domain, DN and DC subdomains"/>
    <property type="match status" value="2"/>
</dbReference>
<dbReference type="Gene3D" id="3.30.70.1440">
    <property type="entry name" value="Multidrug efflux transporter AcrB pore domain"/>
    <property type="match status" value="1"/>
</dbReference>
<dbReference type="Gene3D" id="3.30.70.1320">
    <property type="entry name" value="Multidrug efflux transporter AcrB pore domain like"/>
    <property type="match status" value="1"/>
</dbReference>
<dbReference type="Pfam" id="PF00873">
    <property type="entry name" value="ACR_tran"/>
    <property type="match status" value="1"/>
</dbReference>
<evidence type="ECO:0000313" key="2">
    <source>
        <dbReference type="EMBL" id="MBO8449651.1"/>
    </source>
</evidence>
<keyword evidence="1" id="KW-1133">Transmembrane helix</keyword>
<evidence type="ECO:0000256" key="1">
    <source>
        <dbReference type="SAM" id="Phobius"/>
    </source>
</evidence>
<protein>
    <submittedName>
        <fullName evidence="2">Efflux RND transporter permease subunit</fullName>
    </submittedName>
</protein>
<accession>A0A9D9EN66</accession>
<dbReference type="GO" id="GO:0005886">
    <property type="term" value="C:plasma membrane"/>
    <property type="evidence" value="ECO:0007669"/>
    <property type="project" value="TreeGrafter"/>
</dbReference>
<dbReference type="InterPro" id="IPR001036">
    <property type="entry name" value="Acrflvin-R"/>
</dbReference>
<feature type="transmembrane region" description="Helical" evidence="1">
    <location>
        <begin position="546"/>
        <end position="564"/>
    </location>
</feature>
<feature type="transmembrane region" description="Helical" evidence="1">
    <location>
        <begin position="918"/>
        <end position="941"/>
    </location>
</feature>
<evidence type="ECO:0000313" key="3">
    <source>
        <dbReference type="Proteomes" id="UP000823616"/>
    </source>
</evidence>
<dbReference type="Proteomes" id="UP000823616">
    <property type="component" value="Unassembled WGS sequence"/>
</dbReference>
<dbReference type="InterPro" id="IPR027463">
    <property type="entry name" value="AcrB_DN_DC_subdom"/>
</dbReference>
<dbReference type="PANTHER" id="PTHR32063:SF0">
    <property type="entry name" value="SWARMING MOTILITY PROTEIN SWRC"/>
    <property type="match status" value="1"/>
</dbReference>
<dbReference type="SUPFAM" id="SSF82693">
    <property type="entry name" value="Multidrug efflux transporter AcrB pore domain, PN1, PN2, PC1 and PC2 subdomains"/>
    <property type="match status" value="2"/>
</dbReference>
<feature type="transmembrane region" description="Helical" evidence="1">
    <location>
        <begin position="394"/>
        <end position="418"/>
    </location>
</feature>
<reference evidence="2" key="2">
    <citation type="journal article" date="2021" name="PeerJ">
        <title>Extensive microbial diversity within the chicken gut microbiome revealed by metagenomics and culture.</title>
        <authorList>
            <person name="Gilroy R."/>
            <person name="Ravi A."/>
            <person name="Getino M."/>
            <person name="Pursley I."/>
            <person name="Horton D.L."/>
            <person name="Alikhan N.F."/>
            <person name="Baker D."/>
            <person name="Gharbi K."/>
            <person name="Hall N."/>
            <person name="Watson M."/>
            <person name="Adriaenssens E.M."/>
            <person name="Foster-Nyarko E."/>
            <person name="Jarju S."/>
            <person name="Secka A."/>
            <person name="Antonio M."/>
            <person name="Oren A."/>
            <person name="Chaudhuri R.R."/>
            <person name="La Ragione R."/>
            <person name="Hildebrand F."/>
            <person name="Pallen M.J."/>
        </authorList>
    </citation>
    <scope>NUCLEOTIDE SEQUENCE</scope>
    <source>
        <strain evidence="2">B3-4054</strain>
    </source>
</reference>
<dbReference type="EMBL" id="JADIMS010000011">
    <property type="protein sequence ID" value="MBO8449651.1"/>
    <property type="molecule type" value="Genomic_DNA"/>
</dbReference>
<feature type="transmembrane region" description="Helical" evidence="1">
    <location>
        <begin position="368"/>
        <end position="388"/>
    </location>
</feature>
<name>A0A9D9EN66_9SPIR</name>
<feature type="transmembrane region" description="Helical" evidence="1">
    <location>
        <begin position="342"/>
        <end position="361"/>
    </location>
</feature>
<sequence>MKISELSVRKPVTTIMLYALLCVLGFIFIPRLGVDLYPASTDPVLSVSTVYEDVGPEEIEENVTKLLESRLSAVSGLESMTSTSSTGRSTVRLFFGYDVDLDEAYNDVQAILSRLTRSLPDGCESPVLRRYDSNASPIMRLTVSGDLPLHELRAVAEDDISPLLERVPGVATVSVSGGAEKIVRVDISENRLRAYNLTLSGVASALRQRNVKTSGGTLTENGIDYQISVDESFRTLDDIRRAVVGEVTIPAYGNSVRRTNVIRVEDIGDVYEMYDFSGSRVYIDGIPGVYISVSREIDANSTTVSRGVRGALDGINAGLPAGVRVSVLSDDTTMIETTMSEVYASALQGGLLAMLIILLFLRSFRSTLVIAFSMPISILITLVCMSIGGLTLNVMTMTGLILGIGMIVDASIVVLDNIHRYREEGKNSAAAAILGSTEMTTAITASTLTTLCVFLPVILYKPDLEEMGQMFGDMVVTIVASLTASLVVALTLVPALCGSVLRLNTRVQKPLRNPVLRFLDRIMEKFLVALENGYAAAVSFVLRNRFLVLSLTVSLCVLSILHFLDLGINFSPQTTSDDLVRINLKMPVGTDDLVTEQVLFQMKDEVESRVSGYETLIVTVGASNTGNIQLNLPPLDQQTMQPAEIEAVLRPVFAGIPGAEVDFSSGRRFRSDPPVDIEIRSDDMNAVSALSREIADVLRTYVPGLVDISSDLEAGLPQFTMHIDRDRAAALGIPVSAVADTLRNALNGVEATIWNENSEEISVEVYVPDLEMSTLNDLNRIYVEAASGRAVSLDNLVSFRRSVSPPSIFREERVRLTHVRAELAPGRAVSQIQPLVEAAVEKYIAVPEGVEIRFAGEAADMEETGGILAVVILVAVVMVFAVMAAQFESLADPFIIFFSIPLLSIGVVWLYVLTGQIFSLFSAVGFVALVGVVVNNGIVLVDYTNSLVRRRMPVKEACVLAARHRLRPILMTTLTTVIAMVPVVFFPGEGSEMLQPITLTMFGGMISGSMMTLFITPVMYSLINGRKEKHFSDPETLENMLGEFDAQKRPF</sequence>
<feature type="transmembrane region" description="Helical" evidence="1">
    <location>
        <begin position="867"/>
        <end position="887"/>
    </location>
</feature>
<feature type="transmembrane region" description="Helical" evidence="1">
    <location>
        <begin position="439"/>
        <end position="458"/>
    </location>
</feature>
<feature type="transmembrane region" description="Helical" evidence="1">
    <location>
        <begin position="969"/>
        <end position="987"/>
    </location>
</feature>
<keyword evidence="1" id="KW-0812">Transmembrane</keyword>
<dbReference type="GO" id="GO:0042910">
    <property type="term" value="F:xenobiotic transmembrane transporter activity"/>
    <property type="evidence" value="ECO:0007669"/>
    <property type="project" value="TreeGrafter"/>
</dbReference>
<reference evidence="2" key="1">
    <citation type="submission" date="2020-10" db="EMBL/GenBank/DDBJ databases">
        <authorList>
            <person name="Gilroy R."/>
        </authorList>
    </citation>
    <scope>NUCLEOTIDE SEQUENCE</scope>
    <source>
        <strain evidence="2">B3-4054</strain>
    </source>
</reference>
<dbReference type="PANTHER" id="PTHR32063">
    <property type="match status" value="1"/>
</dbReference>
<organism evidence="2 3">
    <name type="scientific">Candidatus Avitreponema avistercoris</name>
    <dbReference type="NCBI Taxonomy" id="2840705"/>
    <lineage>
        <taxon>Bacteria</taxon>
        <taxon>Pseudomonadati</taxon>
        <taxon>Spirochaetota</taxon>
        <taxon>Spirochaetia</taxon>
        <taxon>Spirochaetales</taxon>
        <taxon>Candidatus Avitreponema</taxon>
    </lineage>
</organism>
<comment type="caution">
    <text evidence="2">The sequence shown here is derived from an EMBL/GenBank/DDBJ whole genome shotgun (WGS) entry which is preliminary data.</text>
</comment>
<dbReference type="Gene3D" id="3.30.70.1430">
    <property type="entry name" value="Multidrug efflux transporter AcrB pore domain"/>
    <property type="match status" value="2"/>
</dbReference>
<dbReference type="PRINTS" id="PR00702">
    <property type="entry name" value="ACRIFLAVINRP"/>
</dbReference>
<feature type="transmembrane region" description="Helical" evidence="1">
    <location>
        <begin position="12"/>
        <end position="33"/>
    </location>
</feature>
<feature type="transmembrane region" description="Helical" evidence="1">
    <location>
        <begin position="478"/>
        <end position="503"/>
    </location>
</feature>
<feature type="transmembrane region" description="Helical" evidence="1">
    <location>
        <begin position="999"/>
        <end position="1023"/>
    </location>
</feature>